<keyword evidence="3" id="KW-1185">Reference proteome</keyword>
<dbReference type="InterPro" id="IPR044855">
    <property type="entry name" value="CoA-Trfase_III_dom3_sf"/>
</dbReference>
<evidence type="ECO:0000313" key="3">
    <source>
        <dbReference type="Proteomes" id="UP000635245"/>
    </source>
</evidence>
<sequence>MPNEGTPLPLQGVRVVELGNYIAGPTAGRLLADFGAEVIKVERPGRGDELRNWRLYAGDTSMLFRTINRNKRSVVLDLRTEQGREIVLDLVRHSDVVIENFRPGTLEGWGLGPDVLEEANPDIVLARISAFGQTGPLAQRPGFAAVAEAMGGLRNLVGEADRPPSRVGVSIGDSIAGLYAAFGVMVSLFQRSTTGHSGSIGDRVVDVALHEAVFSMMESLVPDHLAYGVDRQRVGGRMEGIAPTNAYECLDGSSVVIAGNGDSIFRRYMLAIGRPDLADDPGLAGNAQRWARRDELDDAIGQWTKTRTRDEVLEVLDGAGVPAGPIYTAADICADDQYAARDMIQRLPVDVGAEQPAEVGFPGVVPVLGERSLPVRSAGPDLGADTRDVLAGVLGRSDAEIDSIVHESEERR</sequence>
<gene>
    <name evidence="2" type="ORF">JHE00_00065</name>
</gene>
<dbReference type="Pfam" id="PF02515">
    <property type="entry name" value="CoA_transf_3"/>
    <property type="match status" value="1"/>
</dbReference>
<organism evidence="2 3">
    <name type="scientific">Prauserella cavernicola</name>
    <dbReference type="NCBI Taxonomy" id="2800127"/>
    <lineage>
        <taxon>Bacteria</taxon>
        <taxon>Bacillati</taxon>
        <taxon>Actinomycetota</taxon>
        <taxon>Actinomycetes</taxon>
        <taxon>Pseudonocardiales</taxon>
        <taxon>Pseudonocardiaceae</taxon>
        <taxon>Prauserella</taxon>
    </lineage>
</organism>
<name>A0A934V3M3_9PSEU</name>
<dbReference type="PANTHER" id="PTHR48207">
    <property type="entry name" value="SUCCINATE--HYDROXYMETHYLGLUTARATE COA-TRANSFERASE"/>
    <property type="match status" value="1"/>
</dbReference>
<dbReference type="SUPFAM" id="SSF89796">
    <property type="entry name" value="CoA-transferase family III (CaiB/BaiF)"/>
    <property type="match status" value="1"/>
</dbReference>
<proteinExistence type="predicted"/>
<keyword evidence="1 2" id="KW-0808">Transferase</keyword>
<dbReference type="AlphaFoldDB" id="A0A934V3M3"/>
<dbReference type="Gene3D" id="3.30.1540.10">
    <property type="entry name" value="formyl-coa transferase, domain 3"/>
    <property type="match status" value="1"/>
</dbReference>
<dbReference type="EMBL" id="JAENJH010000001">
    <property type="protein sequence ID" value="MBK1782698.1"/>
    <property type="molecule type" value="Genomic_DNA"/>
</dbReference>
<evidence type="ECO:0000256" key="1">
    <source>
        <dbReference type="ARBA" id="ARBA00022679"/>
    </source>
</evidence>
<dbReference type="InterPro" id="IPR050483">
    <property type="entry name" value="CoA-transferase_III_domain"/>
</dbReference>
<comment type="caution">
    <text evidence="2">The sequence shown here is derived from an EMBL/GenBank/DDBJ whole genome shotgun (WGS) entry which is preliminary data.</text>
</comment>
<dbReference type="GO" id="GO:0008410">
    <property type="term" value="F:CoA-transferase activity"/>
    <property type="evidence" value="ECO:0007669"/>
    <property type="project" value="TreeGrafter"/>
</dbReference>
<reference evidence="2" key="1">
    <citation type="submission" date="2020-12" db="EMBL/GenBank/DDBJ databases">
        <title>Prauserella sp. ASG 168, a novel actinomycete isolated from cave rock.</title>
        <authorList>
            <person name="Suriyachadkun C."/>
        </authorList>
    </citation>
    <scope>NUCLEOTIDE SEQUENCE</scope>
    <source>
        <strain evidence="2">ASG 168</strain>
    </source>
</reference>
<accession>A0A934V3M3</accession>
<dbReference type="RefSeq" id="WP_200313457.1">
    <property type="nucleotide sequence ID" value="NZ_JAENJH010000001.1"/>
</dbReference>
<dbReference type="InterPro" id="IPR023606">
    <property type="entry name" value="CoA-Trfase_III_dom_1_sf"/>
</dbReference>
<dbReference type="InterPro" id="IPR003673">
    <property type="entry name" value="CoA-Trfase_fam_III"/>
</dbReference>
<evidence type="ECO:0000313" key="2">
    <source>
        <dbReference type="EMBL" id="MBK1782698.1"/>
    </source>
</evidence>
<dbReference type="PANTHER" id="PTHR48207:SF3">
    <property type="entry name" value="SUCCINATE--HYDROXYMETHYLGLUTARATE COA-TRANSFERASE"/>
    <property type="match status" value="1"/>
</dbReference>
<dbReference type="Gene3D" id="3.40.50.10540">
    <property type="entry name" value="Crotonobetainyl-coa:carnitine coa-transferase, domain 1"/>
    <property type="match status" value="1"/>
</dbReference>
<dbReference type="Proteomes" id="UP000635245">
    <property type="component" value="Unassembled WGS sequence"/>
</dbReference>
<protein>
    <submittedName>
        <fullName evidence="2">CoA transferase</fullName>
    </submittedName>
</protein>